<dbReference type="GO" id="GO:0016020">
    <property type="term" value="C:membrane"/>
    <property type="evidence" value="ECO:0007669"/>
    <property type="project" value="UniProtKB-SubCell"/>
</dbReference>
<sequence length="325" mass="35487">MASVGGKHAHRSDLVRLLQDDQTQPLLKTPQHVERTKRNSGDPYWSRLETRIWTVTLLMGTCLLYCARASMPICAVSMSGYFGWDKRQSGVALGSFFWGYCVTQVAGGHLSDRVGGEKVILLSALSWGFITAVIPLAAHMTGDPLLLVSLLRFLMGLLQGNPQGRGWVFNVVPWLVAIPSAVLSGLLSDYLITQGYKTIWVRKLMQICGMGISSLFVLCLAHTDSYCHAIVFASIAVGLQTFNHSGITVNVQDLAPSCAGFLFGVANTGGALLGVVWVYLSGYLIESSGSWDPMFHLVVAVNMLGLLVFLEFAKSERMDVEMIHI</sequence>
<feature type="transmembrane region" description="Helical" evidence="5">
    <location>
        <begin position="229"/>
        <end position="249"/>
    </location>
</feature>
<gene>
    <name evidence="6" type="ORF">GDO78_004695</name>
</gene>
<organism evidence="6 7">
    <name type="scientific">Eleutherodactylus coqui</name>
    <name type="common">Puerto Rican coqui</name>
    <dbReference type="NCBI Taxonomy" id="57060"/>
    <lineage>
        <taxon>Eukaryota</taxon>
        <taxon>Metazoa</taxon>
        <taxon>Chordata</taxon>
        <taxon>Craniata</taxon>
        <taxon>Vertebrata</taxon>
        <taxon>Euteleostomi</taxon>
        <taxon>Amphibia</taxon>
        <taxon>Batrachia</taxon>
        <taxon>Anura</taxon>
        <taxon>Neobatrachia</taxon>
        <taxon>Hyloidea</taxon>
        <taxon>Eleutherodactylidae</taxon>
        <taxon>Eleutherodactylinae</taxon>
        <taxon>Eleutherodactylus</taxon>
        <taxon>Eleutherodactylus</taxon>
    </lineage>
</organism>
<protein>
    <recommendedName>
        <fullName evidence="8">Solute carrier family 17 member 9</fullName>
    </recommendedName>
</protein>
<dbReference type="InterPro" id="IPR036259">
    <property type="entry name" value="MFS_trans_sf"/>
</dbReference>
<keyword evidence="2 5" id="KW-0812">Transmembrane</keyword>
<comment type="caution">
    <text evidence="6">The sequence shown here is derived from an EMBL/GenBank/DDBJ whole genome shotgun (WGS) entry which is preliminary data.</text>
</comment>
<evidence type="ECO:0000256" key="1">
    <source>
        <dbReference type="ARBA" id="ARBA00004141"/>
    </source>
</evidence>
<evidence type="ECO:0000256" key="2">
    <source>
        <dbReference type="ARBA" id="ARBA00022692"/>
    </source>
</evidence>
<dbReference type="PANTHER" id="PTHR11662:SF279">
    <property type="entry name" value="VOLTAGE-GATED PURINE NUCLEOTIDE UNIPORTER SLC17A9"/>
    <property type="match status" value="1"/>
</dbReference>
<dbReference type="GO" id="GO:0015867">
    <property type="term" value="P:ATP transport"/>
    <property type="evidence" value="ECO:0007669"/>
    <property type="project" value="TreeGrafter"/>
</dbReference>
<evidence type="ECO:0000256" key="4">
    <source>
        <dbReference type="ARBA" id="ARBA00023136"/>
    </source>
</evidence>
<evidence type="ECO:0000256" key="5">
    <source>
        <dbReference type="SAM" id="Phobius"/>
    </source>
</evidence>
<dbReference type="InterPro" id="IPR011701">
    <property type="entry name" value="MFS"/>
</dbReference>
<feature type="transmembrane region" description="Helical" evidence="5">
    <location>
        <begin position="204"/>
        <end position="223"/>
    </location>
</feature>
<name>A0A8J6ERK4_ELECQ</name>
<dbReference type="InterPro" id="IPR050382">
    <property type="entry name" value="MFS_Na/Anion_cotransporter"/>
</dbReference>
<dbReference type="Gene3D" id="1.20.1250.20">
    <property type="entry name" value="MFS general substrate transporter like domains"/>
    <property type="match status" value="2"/>
</dbReference>
<evidence type="ECO:0000256" key="3">
    <source>
        <dbReference type="ARBA" id="ARBA00022989"/>
    </source>
</evidence>
<evidence type="ECO:0000313" key="6">
    <source>
        <dbReference type="EMBL" id="KAG9474527.1"/>
    </source>
</evidence>
<feature type="transmembrane region" description="Helical" evidence="5">
    <location>
        <begin position="261"/>
        <end position="282"/>
    </location>
</feature>
<reference evidence="6" key="1">
    <citation type="thesis" date="2020" institute="ProQuest LLC" country="789 East Eisenhower Parkway, Ann Arbor, MI, USA">
        <title>Comparative Genomics and Chromosome Evolution.</title>
        <authorList>
            <person name="Mudd A.B."/>
        </authorList>
    </citation>
    <scope>NUCLEOTIDE SEQUENCE</scope>
    <source>
        <strain evidence="6">HN-11 Male</strain>
        <tissue evidence="6">Kidney and liver</tissue>
    </source>
</reference>
<evidence type="ECO:0008006" key="8">
    <source>
        <dbReference type="Google" id="ProtNLM"/>
    </source>
</evidence>
<dbReference type="Pfam" id="PF07690">
    <property type="entry name" value="MFS_1"/>
    <property type="match status" value="1"/>
</dbReference>
<proteinExistence type="predicted"/>
<feature type="transmembrane region" description="Helical" evidence="5">
    <location>
        <begin position="167"/>
        <end position="192"/>
    </location>
</feature>
<feature type="transmembrane region" description="Helical" evidence="5">
    <location>
        <begin position="294"/>
        <end position="313"/>
    </location>
</feature>
<dbReference type="SUPFAM" id="SSF103473">
    <property type="entry name" value="MFS general substrate transporter"/>
    <property type="match status" value="2"/>
</dbReference>
<dbReference type="GO" id="GO:0022857">
    <property type="term" value="F:transmembrane transporter activity"/>
    <property type="evidence" value="ECO:0007669"/>
    <property type="project" value="InterPro"/>
</dbReference>
<evidence type="ECO:0000313" key="7">
    <source>
        <dbReference type="Proteomes" id="UP000770717"/>
    </source>
</evidence>
<dbReference type="AlphaFoldDB" id="A0A8J6ERK4"/>
<dbReference type="EMBL" id="WNTK01000013">
    <property type="protein sequence ID" value="KAG9474527.1"/>
    <property type="molecule type" value="Genomic_DNA"/>
</dbReference>
<keyword evidence="7" id="KW-1185">Reference proteome</keyword>
<dbReference type="OrthoDB" id="2985014at2759"/>
<keyword evidence="4 5" id="KW-0472">Membrane</keyword>
<dbReference type="PANTHER" id="PTHR11662">
    <property type="entry name" value="SOLUTE CARRIER FAMILY 17"/>
    <property type="match status" value="1"/>
</dbReference>
<dbReference type="Proteomes" id="UP000770717">
    <property type="component" value="Unassembled WGS sequence"/>
</dbReference>
<feature type="transmembrane region" description="Helical" evidence="5">
    <location>
        <begin position="119"/>
        <end position="138"/>
    </location>
</feature>
<accession>A0A8J6ERK4</accession>
<keyword evidence="3 5" id="KW-1133">Transmembrane helix</keyword>
<comment type="subcellular location">
    <subcellularLocation>
        <location evidence="1">Membrane</location>
        <topology evidence="1">Multi-pass membrane protein</topology>
    </subcellularLocation>
</comment>